<evidence type="ECO:0000313" key="4">
    <source>
        <dbReference type="EMBL" id="SHL99909.1"/>
    </source>
</evidence>
<evidence type="ECO:0000256" key="3">
    <source>
        <dbReference type="ARBA" id="ARBA00023295"/>
    </source>
</evidence>
<accession>A0A1M7F880</accession>
<dbReference type="InterPro" id="IPR023296">
    <property type="entry name" value="Glyco_hydro_beta-prop_sf"/>
</dbReference>
<dbReference type="InterPro" id="IPR051795">
    <property type="entry name" value="Glycosyl_Hydrlase_43"/>
</dbReference>
<keyword evidence="3" id="KW-0326">Glycosidase</keyword>
<sequence>MNPNPIIKLDYPDPDVIRVGDTYYMVSTTMHFMPGCEILRSYDLIHWEHATYVYETLDSTEGQCMEGKKISMDKVCGQLLYDTTRVPITYVL</sequence>
<dbReference type="Pfam" id="PF04616">
    <property type="entry name" value="Glyco_hydro_43"/>
    <property type="match status" value="1"/>
</dbReference>
<dbReference type="Gene3D" id="2.115.10.20">
    <property type="entry name" value="Glycosyl hydrolase domain, family 43"/>
    <property type="match status" value="1"/>
</dbReference>
<dbReference type="PANTHER" id="PTHR42812">
    <property type="entry name" value="BETA-XYLOSIDASE"/>
    <property type="match status" value="1"/>
</dbReference>
<dbReference type="GO" id="GO:0004553">
    <property type="term" value="F:hydrolase activity, hydrolyzing O-glycosyl compounds"/>
    <property type="evidence" value="ECO:0007669"/>
    <property type="project" value="InterPro"/>
</dbReference>
<protein>
    <submittedName>
        <fullName evidence="4">Glycosyl hydrolases family 43</fullName>
    </submittedName>
</protein>
<proteinExistence type="inferred from homology"/>
<organism evidence="4 5">
    <name type="scientific">Anaerosporobacter mobilis DSM 15930</name>
    <dbReference type="NCBI Taxonomy" id="1120996"/>
    <lineage>
        <taxon>Bacteria</taxon>
        <taxon>Bacillati</taxon>
        <taxon>Bacillota</taxon>
        <taxon>Clostridia</taxon>
        <taxon>Lachnospirales</taxon>
        <taxon>Lachnospiraceae</taxon>
        <taxon>Anaerosporobacter</taxon>
    </lineage>
</organism>
<evidence type="ECO:0000256" key="2">
    <source>
        <dbReference type="ARBA" id="ARBA00022801"/>
    </source>
</evidence>
<reference evidence="4 5" key="1">
    <citation type="submission" date="2016-11" db="EMBL/GenBank/DDBJ databases">
        <authorList>
            <person name="Jaros S."/>
            <person name="Januszkiewicz K."/>
            <person name="Wedrychowicz H."/>
        </authorList>
    </citation>
    <scope>NUCLEOTIDE SEQUENCE [LARGE SCALE GENOMIC DNA]</scope>
    <source>
        <strain evidence="4 5">DSM 15930</strain>
    </source>
</reference>
<dbReference type="RefSeq" id="WP_330393726.1">
    <property type="nucleotide sequence ID" value="NZ_FRCP01000005.1"/>
</dbReference>
<dbReference type="Proteomes" id="UP000184038">
    <property type="component" value="Unassembled WGS sequence"/>
</dbReference>
<evidence type="ECO:0000256" key="1">
    <source>
        <dbReference type="ARBA" id="ARBA00009865"/>
    </source>
</evidence>
<dbReference type="PANTHER" id="PTHR42812:SF12">
    <property type="entry name" value="BETA-XYLOSIDASE-RELATED"/>
    <property type="match status" value="1"/>
</dbReference>
<keyword evidence="5" id="KW-1185">Reference proteome</keyword>
<dbReference type="EMBL" id="FRCP01000005">
    <property type="protein sequence ID" value="SHL99909.1"/>
    <property type="molecule type" value="Genomic_DNA"/>
</dbReference>
<keyword evidence="2 4" id="KW-0378">Hydrolase</keyword>
<name>A0A1M7F880_9FIRM</name>
<dbReference type="STRING" id="1120996.SAMN02746066_00454"/>
<comment type="similarity">
    <text evidence="1">Belongs to the glycosyl hydrolase 43 family.</text>
</comment>
<dbReference type="AlphaFoldDB" id="A0A1M7F880"/>
<gene>
    <name evidence="4" type="ORF">SAMN02746066_00454</name>
</gene>
<evidence type="ECO:0000313" key="5">
    <source>
        <dbReference type="Proteomes" id="UP000184038"/>
    </source>
</evidence>
<dbReference type="InterPro" id="IPR006710">
    <property type="entry name" value="Glyco_hydro_43"/>
</dbReference>
<dbReference type="SUPFAM" id="SSF75005">
    <property type="entry name" value="Arabinanase/levansucrase/invertase"/>
    <property type="match status" value="1"/>
</dbReference>
<dbReference type="GO" id="GO:0005975">
    <property type="term" value="P:carbohydrate metabolic process"/>
    <property type="evidence" value="ECO:0007669"/>
    <property type="project" value="InterPro"/>
</dbReference>